<evidence type="ECO:0000256" key="9">
    <source>
        <dbReference type="ARBA" id="ARBA00023242"/>
    </source>
</evidence>
<evidence type="ECO:0000256" key="10">
    <source>
        <dbReference type="PROSITE-ProRule" id="PRU00042"/>
    </source>
</evidence>
<proteinExistence type="predicted"/>
<dbReference type="GO" id="GO:0010468">
    <property type="term" value="P:regulation of gene expression"/>
    <property type="evidence" value="ECO:0007669"/>
    <property type="project" value="TreeGrafter"/>
</dbReference>
<organism evidence="13 14">
    <name type="scientific">Polypedilum vanderplanki</name>
    <name type="common">Sleeping chironomid midge</name>
    <dbReference type="NCBI Taxonomy" id="319348"/>
    <lineage>
        <taxon>Eukaryota</taxon>
        <taxon>Metazoa</taxon>
        <taxon>Ecdysozoa</taxon>
        <taxon>Arthropoda</taxon>
        <taxon>Hexapoda</taxon>
        <taxon>Insecta</taxon>
        <taxon>Pterygota</taxon>
        <taxon>Neoptera</taxon>
        <taxon>Endopterygota</taxon>
        <taxon>Diptera</taxon>
        <taxon>Nematocera</taxon>
        <taxon>Chironomoidea</taxon>
        <taxon>Chironomidae</taxon>
        <taxon>Chironominae</taxon>
        <taxon>Polypedilum</taxon>
        <taxon>Polypedilum</taxon>
    </lineage>
</organism>
<evidence type="ECO:0000256" key="2">
    <source>
        <dbReference type="ARBA" id="ARBA00022723"/>
    </source>
</evidence>
<dbReference type="SUPFAM" id="SSF57667">
    <property type="entry name" value="beta-beta-alpha zinc fingers"/>
    <property type="match status" value="5"/>
</dbReference>
<feature type="domain" description="C2H2-type" evidence="12">
    <location>
        <begin position="178"/>
        <end position="205"/>
    </location>
</feature>
<dbReference type="OrthoDB" id="6077919at2759"/>
<feature type="compositionally biased region" description="Low complexity" evidence="11">
    <location>
        <begin position="153"/>
        <end position="176"/>
    </location>
</feature>
<reference evidence="13" key="1">
    <citation type="submission" date="2021-03" db="EMBL/GenBank/DDBJ databases">
        <title>Chromosome level genome of the anhydrobiotic midge Polypedilum vanderplanki.</title>
        <authorList>
            <person name="Yoshida Y."/>
            <person name="Kikawada T."/>
            <person name="Gusev O."/>
        </authorList>
    </citation>
    <scope>NUCLEOTIDE SEQUENCE</scope>
    <source>
        <strain evidence="13">NIAS01</strain>
        <tissue evidence="13">Whole body or cell culture</tissue>
    </source>
</reference>
<feature type="domain" description="C2H2-type" evidence="12">
    <location>
        <begin position="428"/>
        <end position="455"/>
    </location>
</feature>
<dbReference type="PROSITE" id="PS00028">
    <property type="entry name" value="ZINC_FINGER_C2H2_1"/>
    <property type="match status" value="8"/>
</dbReference>
<dbReference type="PANTHER" id="PTHR16515">
    <property type="entry name" value="PR DOMAIN ZINC FINGER PROTEIN"/>
    <property type="match status" value="1"/>
</dbReference>
<keyword evidence="4 10" id="KW-0863">Zinc-finger</keyword>
<feature type="region of interest" description="Disordered" evidence="11">
    <location>
        <begin position="72"/>
        <end position="97"/>
    </location>
</feature>
<dbReference type="Pfam" id="PF00096">
    <property type="entry name" value="zf-C2H2"/>
    <property type="match status" value="7"/>
</dbReference>
<evidence type="ECO:0000313" key="14">
    <source>
        <dbReference type="Proteomes" id="UP001107558"/>
    </source>
</evidence>
<comment type="caution">
    <text evidence="13">The sequence shown here is derived from an EMBL/GenBank/DDBJ whole genome shotgun (WGS) entry which is preliminary data.</text>
</comment>
<dbReference type="EMBL" id="JADBJN010000004">
    <property type="protein sequence ID" value="KAG5669052.1"/>
    <property type="molecule type" value="Genomic_DNA"/>
</dbReference>
<dbReference type="AlphaFoldDB" id="A0A9J6BGS1"/>
<evidence type="ECO:0000256" key="3">
    <source>
        <dbReference type="ARBA" id="ARBA00022737"/>
    </source>
</evidence>
<keyword evidence="3" id="KW-0677">Repeat</keyword>
<keyword evidence="7" id="KW-0238">DNA-binding</keyword>
<evidence type="ECO:0000256" key="1">
    <source>
        <dbReference type="ARBA" id="ARBA00004123"/>
    </source>
</evidence>
<dbReference type="GO" id="GO:0005634">
    <property type="term" value="C:nucleus"/>
    <property type="evidence" value="ECO:0007669"/>
    <property type="project" value="UniProtKB-SubCell"/>
</dbReference>
<feature type="domain" description="C2H2-type" evidence="12">
    <location>
        <begin position="397"/>
        <end position="419"/>
    </location>
</feature>
<keyword evidence="14" id="KW-1185">Reference proteome</keyword>
<feature type="region of interest" description="Disordered" evidence="11">
    <location>
        <begin position="148"/>
        <end position="176"/>
    </location>
</feature>
<feature type="domain" description="C2H2-type" evidence="12">
    <location>
        <begin position="258"/>
        <end position="281"/>
    </location>
</feature>
<keyword evidence="2" id="KW-0479">Metal-binding</keyword>
<dbReference type="PANTHER" id="PTHR16515:SF49">
    <property type="entry name" value="GASTRULA ZINC FINGER PROTEIN XLCGF49.1-LIKE-RELATED"/>
    <property type="match status" value="1"/>
</dbReference>
<evidence type="ECO:0000259" key="12">
    <source>
        <dbReference type="PROSITE" id="PS50157"/>
    </source>
</evidence>
<name>A0A9J6BGS1_POLVA</name>
<evidence type="ECO:0000256" key="4">
    <source>
        <dbReference type="ARBA" id="ARBA00022771"/>
    </source>
</evidence>
<dbReference type="SMART" id="SM00355">
    <property type="entry name" value="ZnF_C2H2"/>
    <property type="match status" value="11"/>
</dbReference>
<feature type="domain" description="C2H2-type" evidence="12">
    <location>
        <begin position="343"/>
        <end position="365"/>
    </location>
</feature>
<keyword evidence="8" id="KW-0804">Transcription</keyword>
<dbReference type="Proteomes" id="UP001107558">
    <property type="component" value="Chromosome 4"/>
</dbReference>
<evidence type="ECO:0000313" key="13">
    <source>
        <dbReference type="EMBL" id="KAG5669052.1"/>
    </source>
</evidence>
<keyword evidence="6" id="KW-0805">Transcription regulation</keyword>
<dbReference type="PROSITE" id="PS50157">
    <property type="entry name" value="ZINC_FINGER_C2H2_2"/>
    <property type="match status" value="8"/>
</dbReference>
<gene>
    <name evidence="13" type="ORF">PVAND_016953</name>
</gene>
<accession>A0A9J6BGS1</accession>
<feature type="domain" description="C2H2-type" evidence="12">
    <location>
        <begin position="223"/>
        <end position="250"/>
    </location>
</feature>
<keyword evidence="9" id="KW-0539">Nucleus</keyword>
<comment type="subcellular location">
    <subcellularLocation>
        <location evidence="1">Nucleus</location>
    </subcellularLocation>
</comment>
<evidence type="ECO:0000256" key="5">
    <source>
        <dbReference type="ARBA" id="ARBA00022833"/>
    </source>
</evidence>
<evidence type="ECO:0000256" key="7">
    <source>
        <dbReference type="ARBA" id="ARBA00023125"/>
    </source>
</evidence>
<dbReference type="Gene3D" id="3.30.160.60">
    <property type="entry name" value="Classic Zinc Finger"/>
    <property type="match status" value="6"/>
</dbReference>
<dbReference type="FunFam" id="3.30.160.60:FF:000446">
    <property type="entry name" value="Zinc finger protein"/>
    <property type="match status" value="1"/>
</dbReference>
<dbReference type="InterPro" id="IPR036236">
    <property type="entry name" value="Znf_C2H2_sf"/>
</dbReference>
<evidence type="ECO:0000256" key="8">
    <source>
        <dbReference type="ARBA" id="ARBA00023163"/>
    </source>
</evidence>
<evidence type="ECO:0000256" key="11">
    <source>
        <dbReference type="SAM" id="MobiDB-lite"/>
    </source>
</evidence>
<evidence type="ECO:0000256" key="6">
    <source>
        <dbReference type="ARBA" id="ARBA00023015"/>
    </source>
</evidence>
<dbReference type="InterPro" id="IPR013087">
    <property type="entry name" value="Znf_C2H2_type"/>
</dbReference>
<protein>
    <recommendedName>
        <fullName evidence="12">C2H2-type domain-containing protein</fullName>
    </recommendedName>
</protein>
<feature type="domain" description="C2H2-type" evidence="12">
    <location>
        <begin position="369"/>
        <end position="396"/>
    </location>
</feature>
<keyword evidence="5" id="KW-0862">Zinc</keyword>
<sequence length="493" mass="58075">MFPSKSNSANSKTHPVVISWTNPNDNHYKQIDKTNIKKEDELQIVTKVIQEENLHIVEGIGYYTRYDVPAVENSTNSKKRSREEIEDENLNNKKIKSEPKDNLNLKIQEIHQKYNENSDDEEEGRLIIKEEEELIIIEEQINIKEEKIEPKSKSSAPQSPASFYSSDDGSSSQSTSSHTCQICQKSFKRKIDLIHHKNIHIEAKYECTKCKQKFKSLGYFKKHECNICKICERSFSSKQQLKVHQRLSHSEGLKIALFQCDLCGKEFKYRHGVLYHMQVEHIKGPKKEYNCDVCGKIFDMKEKVRLHLKHHSGFTDCHLCGKRVKTINMGHHNRYVHTKERKFKCQLCGTSFKTRECLKSHTRTHEKGFSCKECDKKFPSQYLLNEHQILHKNPDELTCKECNKTFAQKYCLKAHMKLHEKGHNFEKFRCTVCSYSTESQDNLKKHQLKHKRKEENELLTKDWIPCKKCSMKLKNKLKLATHYWKKHKMNVPE</sequence>
<dbReference type="GO" id="GO:0008270">
    <property type="term" value="F:zinc ion binding"/>
    <property type="evidence" value="ECO:0007669"/>
    <property type="project" value="UniProtKB-KW"/>
</dbReference>
<feature type="domain" description="C2H2-type" evidence="12">
    <location>
        <begin position="289"/>
        <end position="316"/>
    </location>
</feature>
<dbReference type="InterPro" id="IPR050331">
    <property type="entry name" value="Zinc_finger"/>
</dbReference>